<evidence type="ECO:0000313" key="3">
    <source>
        <dbReference type="Proteomes" id="UP000029386"/>
    </source>
</evidence>
<proteinExistence type="predicted"/>
<protein>
    <submittedName>
        <fullName evidence="2">Uncharacterized protein</fullName>
    </submittedName>
</protein>
<evidence type="ECO:0000313" key="2">
    <source>
        <dbReference type="EMBL" id="KFM15855.1"/>
    </source>
</evidence>
<evidence type="ECO:0000256" key="1">
    <source>
        <dbReference type="SAM" id="Coils"/>
    </source>
</evidence>
<sequence length="451" mass="51854">KPYSDETRNDIVEKYLLGESVREIHDSTGVSTGSISEYINDFASKIERKTIDAIHDFFKIIRKNGMQPKDAFYGHVVFSILLKHNLDPKQIHSFVKSVLSMAKQNELSAEHLMGLCNTVSTIQSKSDIPLHEIENHCTELAKTKDELELSIDKLSSQHKQSQNNLSALLKKNKLTEQQDKSVDLRLREKQSKLDDVEKRTHKLEKKHEELSLMHENLLLRHKSVVESVDSVEYLIKSGVLEKDIVYWQKIFDTFGLTPADFLAELEKAGNAKKLFRKLNSTNTKLKKECESLEKKKSWLEDKSEELSSEISNGAEFGKKNLKKITDHAELQINNAVTLTKKSLVTFMKQNQIQMNLAQKQYKEYFSDLVSKLENLLEHSHQAEYSLSKMESLKPLLDLLNDKFDSATSISEIMIILDKLYVNIKDTDLDKHNVSSDIKRLREKLLDLISHA</sequence>
<keyword evidence="3" id="KW-1185">Reference proteome</keyword>
<dbReference type="STRING" id="1502291.AAA799D11_01055"/>
<dbReference type="AlphaFoldDB" id="A0A087RQV1"/>
<dbReference type="PATRIC" id="fig|1502291.3.peg.944"/>
<dbReference type="EMBL" id="JOSY01000036">
    <property type="protein sequence ID" value="KFM15855.1"/>
    <property type="molecule type" value="Genomic_DNA"/>
</dbReference>
<name>A0A087RQV1_9ARCH</name>
<dbReference type="Proteomes" id="UP000029386">
    <property type="component" value="Unassembled WGS sequence"/>
</dbReference>
<feature type="coiled-coil region" evidence="1">
    <location>
        <begin position="275"/>
        <end position="309"/>
    </location>
</feature>
<gene>
    <name evidence="2" type="ORF">AAA799D11_01055</name>
</gene>
<reference evidence="2 3" key="1">
    <citation type="submission" date="2014-06" db="EMBL/GenBank/DDBJ databases">
        <authorList>
            <person name="Ngugi D.K."/>
            <person name="Blom J."/>
            <person name="Alam I."/>
            <person name="Rashid M."/>
            <person name="Baalawi W."/>
            <person name="Zhang G."/>
            <person name="Hikmawan T."/>
            <person name="Guan Y."/>
            <person name="Antunes A."/>
            <person name="Siam R."/>
            <person name="El-Dorry H."/>
            <person name="Bajic V."/>
            <person name="Stingl U."/>
        </authorList>
    </citation>
    <scope>NUCLEOTIDE SEQUENCE [LARGE SCALE GENOMIC DNA]</scope>
    <source>
        <strain evidence="2">SCGC AAA799-D11</strain>
    </source>
</reference>
<feature type="non-terminal residue" evidence="2">
    <location>
        <position position="1"/>
    </location>
</feature>
<keyword evidence="1" id="KW-0175">Coiled coil</keyword>
<accession>A0A087RQV1</accession>
<comment type="caution">
    <text evidence="2">The sequence shown here is derived from an EMBL/GenBank/DDBJ whole genome shotgun (WGS) entry which is preliminary data.</text>
</comment>
<feature type="coiled-coil region" evidence="1">
    <location>
        <begin position="130"/>
        <end position="213"/>
    </location>
</feature>
<organism evidence="2 3">
    <name type="scientific">Marine Group I thaumarchaeote SCGC AAA799-D11</name>
    <dbReference type="NCBI Taxonomy" id="1502291"/>
    <lineage>
        <taxon>Archaea</taxon>
        <taxon>Nitrososphaerota</taxon>
        <taxon>Marine Group I</taxon>
    </lineage>
</organism>